<dbReference type="FunFam" id="2.20.25.350:FF:000001">
    <property type="entry name" value="Eukaryotic translation initiation factor 5"/>
    <property type="match status" value="1"/>
</dbReference>
<feature type="compositionally biased region" description="Basic residues" evidence="6">
    <location>
        <begin position="144"/>
        <end position="165"/>
    </location>
</feature>
<name>A0A6A6NXT4_9PEZI</name>
<evidence type="ECO:0000313" key="8">
    <source>
        <dbReference type="EMBL" id="KAF2456368.1"/>
    </source>
</evidence>
<dbReference type="OrthoDB" id="10250831at2759"/>
<dbReference type="Proteomes" id="UP000799766">
    <property type="component" value="Unassembled WGS sequence"/>
</dbReference>
<dbReference type="InterPro" id="IPR003307">
    <property type="entry name" value="W2_domain"/>
</dbReference>
<protein>
    <submittedName>
        <fullName evidence="8">Putative eukaryotic translation initiation factor 5</fullName>
    </submittedName>
</protein>
<dbReference type="GO" id="GO:0071074">
    <property type="term" value="F:eukaryotic initiation factor eIF2 binding"/>
    <property type="evidence" value="ECO:0007669"/>
    <property type="project" value="TreeGrafter"/>
</dbReference>
<dbReference type="SUPFAM" id="SSF100966">
    <property type="entry name" value="Translation initiation factor 2 beta, aIF2beta, N-terminal domain"/>
    <property type="match status" value="1"/>
</dbReference>
<evidence type="ECO:0000256" key="3">
    <source>
        <dbReference type="ARBA" id="ARBA00022741"/>
    </source>
</evidence>
<dbReference type="GO" id="GO:0005525">
    <property type="term" value="F:GTP binding"/>
    <property type="evidence" value="ECO:0007669"/>
    <property type="project" value="UniProtKB-KW"/>
</dbReference>
<dbReference type="Gene3D" id="2.20.25.350">
    <property type="match status" value="1"/>
</dbReference>
<proteinExistence type="inferred from homology"/>
<dbReference type="Gene3D" id="3.30.30.170">
    <property type="match status" value="1"/>
</dbReference>
<dbReference type="SMART" id="SM00515">
    <property type="entry name" value="eIF5C"/>
    <property type="match status" value="1"/>
</dbReference>
<dbReference type="AlphaFoldDB" id="A0A6A6NXT4"/>
<dbReference type="PANTHER" id="PTHR23001:SF7">
    <property type="entry name" value="EUKARYOTIC TRANSLATION INITIATION FACTOR 5"/>
    <property type="match status" value="1"/>
</dbReference>
<keyword evidence="9" id="KW-1185">Reference proteome</keyword>
<dbReference type="InterPro" id="IPR016190">
    <property type="entry name" value="Transl_init_fac_IF2/IF5_Zn-bd"/>
</dbReference>
<dbReference type="Pfam" id="PF01873">
    <property type="entry name" value="eIF-5_eIF-2B"/>
    <property type="match status" value="1"/>
</dbReference>
<dbReference type="FunFam" id="1.25.40.180:FF:000031">
    <property type="entry name" value="Eukaryotic translation initiation factor 5"/>
    <property type="match status" value="1"/>
</dbReference>
<reference evidence="8" key="1">
    <citation type="journal article" date="2020" name="Stud. Mycol.">
        <title>101 Dothideomycetes genomes: a test case for predicting lifestyles and emergence of pathogens.</title>
        <authorList>
            <person name="Haridas S."/>
            <person name="Albert R."/>
            <person name="Binder M."/>
            <person name="Bloem J."/>
            <person name="Labutti K."/>
            <person name="Salamov A."/>
            <person name="Andreopoulos B."/>
            <person name="Baker S."/>
            <person name="Barry K."/>
            <person name="Bills G."/>
            <person name="Bluhm B."/>
            <person name="Cannon C."/>
            <person name="Castanera R."/>
            <person name="Culley D."/>
            <person name="Daum C."/>
            <person name="Ezra D."/>
            <person name="Gonzalez J."/>
            <person name="Henrissat B."/>
            <person name="Kuo A."/>
            <person name="Liang C."/>
            <person name="Lipzen A."/>
            <person name="Lutzoni F."/>
            <person name="Magnuson J."/>
            <person name="Mondo S."/>
            <person name="Nolan M."/>
            <person name="Ohm R."/>
            <person name="Pangilinan J."/>
            <person name="Park H.-J."/>
            <person name="Ramirez L."/>
            <person name="Alfaro M."/>
            <person name="Sun H."/>
            <person name="Tritt A."/>
            <person name="Yoshinaga Y."/>
            <person name="Zwiers L.-H."/>
            <person name="Turgeon B."/>
            <person name="Goodwin S."/>
            <person name="Spatafora J."/>
            <person name="Crous P."/>
            <person name="Grigoriev I."/>
        </authorList>
    </citation>
    <scope>NUCLEOTIDE SEQUENCE</scope>
    <source>
        <strain evidence="8">ATCC 16933</strain>
    </source>
</reference>
<dbReference type="SUPFAM" id="SSF48371">
    <property type="entry name" value="ARM repeat"/>
    <property type="match status" value="1"/>
</dbReference>
<evidence type="ECO:0000256" key="2">
    <source>
        <dbReference type="ARBA" id="ARBA00022540"/>
    </source>
</evidence>
<evidence type="ECO:0000256" key="6">
    <source>
        <dbReference type="SAM" id="MobiDB-lite"/>
    </source>
</evidence>
<dbReference type="SMART" id="SM00653">
    <property type="entry name" value="eIF2B_5"/>
    <property type="match status" value="1"/>
</dbReference>
<organism evidence="8 9">
    <name type="scientific">Lineolata rhizophorae</name>
    <dbReference type="NCBI Taxonomy" id="578093"/>
    <lineage>
        <taxon>Eukaryota</taxon>
        <taxon>Fungi</taxon>
        <taxon>Dikarya</taxon>
        <taxon>Ascomycota</taxon>
        <taxon>Pezizomycotina</taxon>
        <taxon>Dothideomycetes</taxon>
        <taxon>Dothideomycetes incertae sedis</taxon>
        <taxon>Lineolatales</taxon>
        <taxon>Lineolataceae</taxon>
        <taxon>Lineolata</taxon>
    </lineage>
</organism>
<dbReference type="InterPro" id="IPR016189">
    <property type="entry name" value="Transl_init_fac_IF2/IF5_N"/>
</dbReference>
<evidence type="ECO:0000259" key="7">
    <source>
        <dbReference type="PROSITE" id="PS51363"/>
    </source>
</evidence>
<dbReference type="SUPFAM" id="SSF75689">
    <property type="entry name" value="Zinc-binding domain of translation initiation factor 2 beta"/>
    <property type="match status" value="1"/>
</dbReference>
<dbReference type="FunFam" id="3.30.30.170:FF:000002">
    <property type="entry name" value="Eukaryotic translation initiation factor 5"/>
    <property type="match status" value="1"/>
</dbReference>
<dbReference type="GO" id="GO:0005092">
    <property type="term" value="F:GDP-dissociation inhibitor activity"/>
    <property type="evidence" value="ECO:0007669"/>
    <property type="project" value="TreeGrafter"/>
</dbReference>
<dbReference type="EMBL" id="MU001683">
    <property type="protein sequence ID" value="KAF2456368.1"/>
    <property type="molecule type" value="Genomic_DNA"/>
</dbReference>
<evidence type="ECO:0000256" key="1">
    <source>
        <dbReference type="ARBA" id="ARBA00010397"/>
    </source>
</evidence>
<evidence type="ECO:0000313" key="9">
    <source>
        <dbReference type="Proteomes" id="UP000799766"/>
    </source>
</evidence>
<dbReference type="GO" id="GO:0005829">
    <property type="term" value="C:cytosol"/>
    <property type="evidence" value="ECO:0007669"/>
    <property type="project" value="TreeGrafter"/>
</dbReference>
<dbReference type="InterPro" id="IPR002735">
    <property type="entry name" value="Transl_init_fac_IF2/IF5_dom"/>
</dbReference>
<feature type="domain" description="W2" evidence="7">
    <location>
        <begin position="275"/>
        <end position="437"/>
    </location>
</feature>
<dbReference type="PANTHER" id="PTHR23001">
    <property type="entry name" value="EUKARYOTIC TRANSLATION INITIATION FACTOR"/>
    <property type="match status" value="1"/>
</dbReference>
<accession>A0A6A6NXT4</accession>
<evidence type="ECO:0000256" key="5">
    <source>
        <dbReference type="ARBA" id="ARBA00023134"/>
    </source>
</evidence>
<dbReference type="Gene3D" id="1.25.40.180">
    <property type="match status" value="1"/>
</dbReference>
<dbReference type="GO" id="GO:0001732">
    <property type="term" value="P:formation of cytoplasmic translation initiation complex"/>
    <property type="evidence" value="ECO:0007669"/>
    <property type="project" value="TreeGrafter"/>
</dbReference>
<keyword evidence="5" id="KW-0342">GTP-binding</keyword>
<gene>
    <name evidence="8" type="ORF">BDY21DRAFT_386388</name>
</gene>
<dbReference type="CDD" id="cd11561">
    <property type="entry name" value="W2_eIF5"/>
    <property type="match status" value="1"/>
</dbReference>
<dbReference type="InterPro" id="IPR016024">
    <property type="entry name" value="ARM-type_fold"/>
</dbReference>
<keyword evidence="4" id="KW-0648">Protein biosynthesis</keyword>
<feature type="compositionally biased region" description="Low complexity" evidence="6">
    <location>
        <begin position="197"/>
        <end position="206"/>
    </location>
</feature>
<dbReference type="GO" id="GO:0003743">
    <property type="term" value="F:translation initiation factor activity"/>
    <property type="evidence" value="ECO:0007669"/>
    <property type="project" value="UniProtKB-KW"/>
</dbReference>
<sequence length="438" mass="48329">MSFINIPRDVSDPFYRYKMERLLSKIEGKGNGIKTVVANLPSVSTSLARPPSYVIKYFGFELGAQTNNNPADDRWIINGAHDSGKLQDQLDGFISKFVLCKKCRNPETDLQCKDGHIFMDCKACGQRSEVDPRSKLSSFILKNQPKKSKKDKSTKKADRKARRQAGKNGEADNHANGDADGDEDARNGGSPGGGDSGSDAANGSGDVEIEAGSDDELTRRINASAREIDADADDAKEVQWSVDTSEEAVKARAKELPDDLKRALVVDDDEEGENGEGGRSAYDELGSWILNVAEEKGGVANVQDVEIFLKAKELGVENKHRTLTVLAQTVFDDGIVKQIEGRKAMLKKMITSEKHEKALLGGTERFVGKQKPNLIPQVSVILMKYYENDLVSEEVLKSWGAKASKKYVDLQTSRKVRKSAEKFMTWLEEADEESSEEE</sequence>
<dbReference type="PROSITE" id="PS51363">
    <property type="entry name" value="W2"/>
    <property type="match status" value="1"/>
</dbReference>
<keyword evidence="2 8" id="KW-0396">Initiation factor</keyword>
<feature type="region of interest" description="Disordered" evidence="6">
    <location>
        <begin position="135"/>
        <end position="217"/>
    </location>
</feature>
<dbReference type="InterPro" id="IPR045196">
    <property type="entry name" value="IF2/IF5"/>
</dbReference>
<comment type="similarity">
    <text evidence="1">Belongs to the eIF-2-beta/eIF-5 family.</text>
</comment>
<dbReference type="Pfam" id="PF02020">
    <property type="entry name" value="W2"/>
    <property type="match status" value="1"/>
</dbReference>
<keyword evidence="3" id="KW-0547">Nucleotide-binding</keyword>
<evidence type="ECO:0000256" key="4">
    <source>
        <dbReference type="ARBA" id="ARBA00022917"/>
    </source>
</evidence>